<reference evidence="8" key="1">
    <citation type="journal article" date="2019" name="Int. J. Syst. Evol. Microbiol.">
        <title>The Global Catalogue of Microorganisms (GCM) 10K type strain sequencing project: providing services to taxonomists for standard genome sequencing and annotation.</title>
        <authorList>
            <consortium name="The Broad Institute Genomics Platform"/>
            <consortium name="The Broad Institute Genome Sequencing Center for Infectious Disease"/>
            <person name="Wu L."/>
            <person name="Ma J."/>
        </authorList>
    </citation>
    <scope>NUCLEOTIDE SEQUENCE [LARGE SCALE GENOMIC DNA]</scope>
    <source>
        <strain evidence="8">CCUG 63369</strain>
    </source>
</reference>
<dbReference type="InterPro" id="IPR009009">
    <property type="entry name" value="RlpA-like_DPBB"/>
</dbReference>
<keyword evidence="8" id="KW-1185">Reference proteome</keyword>
<dbReference type="InterPro" id="IPR012997">
    <property type="entry name" value="RplA"/>
</dbReference>
<dbReference type="PANTHER" id="PTHR34183:SF8">
    <property type="entry name" value="ENDOLYTIC PEPTIDOGLYCAN TRANSGLYCOSYLASE RLPA-RELATED"/>
    <property type="match status" value="1"/>
</dbReference>
<evidence type="ECO:0000259" key="6">
    <source>
        <dbReference type="Pfam" id="PF03330"/>
    </source>
</evidence>
<name>A0ABW3BL33_9ACTN</name>
<comment type="caution">
    <text evidence="7">The sequence shown here is derived from an EMBL/GenBank/DDBJ whole genome shotgun (WGS) entry which is preliminary data.</text>
</comment>
<evidence type="ECO:0000256" key="2">
    <source>
        <dbReference type="ARBA" id="ARBA00023316"/>
    </source>
</evidence>
<feature type="chain" id="PRO_5044918924" description="Probable endolytic peptidoglycan transglycosylase RlpA" evidence="3">
    <location>
        <begin position="40"/>
        <end position="228"/>
    </location>
</feature>
<keyword evidence="3" id="KW-0732">Signal</keyword>
<dbReference type="Gene3D" id="2.40.40.10">
    <property type="entry name" value="RlpA-like domain"/>
    <property type="match status" value="1"/>
</dbReference>
<keyword evidence="1 3" id="KW-0456">Lyase</keyword>
<comment type="function">
    <text evidence="3">Lytic transglycosylase with a strong preference for naked glycan strands that lack stem peptides.</text>
</comment>
<accession>A0ABW3BL33</accession>
<evidence type="ECO:0000313" key="7">
    <source>
        <dbReference type="EMBL" id="MFD0803526.1"/>
    </source>
</evidence>
<evidence type="ECO:0000256" key="4">
    <source>
        <dbReference type="RuleBase" id="RU003495"/>
    </source>
</evidence>
<dbReference type="HAMAP" id="MF_02071">
    <property type="entry name" value="RlpA"/>
    <property type="match status" value="1"/>
</dbReference>
<feature type="compositionally biased region" description="Gly residues" evidence="5">
    <location>
        <begin position="120"/>
        <end position="138"/>
    </location>
</feature>
<organism evidence="7 8">
    <name type="scientific">Streptomonospora algeriensis</name>
    <dbReference type="NCBI Taxonomy" id="995084"/>
    <lineage>
        <taxon>Bacteria</taxon>
        <taxon>Bacillati</taxon>
        <taxon>Actinomycetota</taxon>
        <taxon>Actinomycetes</taxon>
        <taxon>Streptosporangiales</taxon>
        <taxon>Nocardiopsidaceae</taxon>
        <taxon>Streptomonospora</taxon>
    </lineage>
</organism>
<proteinExistence type="inferred from homology"/>
<dbReference type="InterPro" id="IPR036908">
    <property type="entry name" value="RlpA-like_sf"/>
</dbReference>
<keyword evidence="2 3" id="KW-0961">Cell wall biogenesis/degradation</keyword>
<dbReference type="InterPro" id="IPR034718">
    <property type="entry name" value="RlpA"/>
</dbReference>
<dbReference type="EC" id="4.2.2.-" evidence="3"/>
<evidence type="ECO:0000313" key="8">
    <source>
        <dbReference type="Proteomes" id="UP001596956"/>
    </source>
</evidence>
<dbReference type="CDD" id="cd22268">
    <property type="entry name" value="DPBB_RlpA-like"/>
    <property type="match status" value="1"/>
</dbReference>
<evidence type="ECO:0000256" key="5">
    <source>
        <dbReference type="SAM" id="MobiDB-lite"/>
    </source>
</evidence>
<dbReference type="Proteomes" id="UP001596956">
    <property type="component" value="Unassembled WGS sequence"/>
</dbReference>
<protein>
    <recommendedName>
        <fullName evidence="3">Probable endolytic peptidoglycan transglycosylase RlpA</fullName>
        <ecNumber evidence="3">4.2.2.-</ecNumber>
    </recommendedName>
</protein>
<dbReference type="PANTHER" id="PTHR34183">
    <property type="entry name" value="ENDOLYTIC PEPTIDOGLYCAN TRANSGLYCOSYLASE RLPA"/>
    <property type="match status" value="1"/>
</dbReference>
<gene>
    <name evidence="3" type="primary">rlpA</name>
    <name evidence="7" type="ORF">ACFQZU_19700</name>
</gene>
<comment type="similarity">
    <text evidence="3 4">Belongs to the RlpA family.</text>
</comment>
<evidence type="ECO:0000256" key="3">
    <source>
        <dbReference type="HAMAP-Rule" id="MF_02071"/>
    </source>
</evidence>
<feature type="region of interest" description="Disordered" evidence="5">
    <location>
        <begin position="48"/>
        <end position="157"/>
    </location>
</feature>
<feature type="compositionally biased region" description="Low complexity" evidence="5">
    <location>
        <begin position="66"/>
        <end position="76"/>
    </location>
</feature>
<dbReference type="NCBIfam" id="TIGR00413">
    <property type="entry name" value="rlpA"/>
    <property type="match status" value="1"/>
</dbReference>
<feature type="signal peptide" evidence="3">
    <location>
        <begin position="1"/>
        <end position="39"/>
    </location>
</feature>
<feature type="domain" description="RlpA-like protein double-psi beta-barrel" evidence="6">
    <location>
        <begin position="141"/>
        <end position="224"/>
    </location>
</feature>
<dbReference type="SUPFAM" id="SSF50685">
    <property type="entry name" value="Barwin-like endoglucanases"/>
    <property type="match status" value="1"/>
</dbReference>
<evidence type="ECO:0000256" key="1">
    <source>
        <dbReference type="ARBA" id="ARBA00023239"/>
    </source>
</evidence>
<dbReference type="EMBL" id="JBHTHR010000947">
    <property type="protein sequence ID" value="MFD0803526.1"/>
    <property type="molecule type" value="Genomic_DNA"/>
</dbReference>
<dbReference type="Pfam" id="PF03330">
    <property type="entry name" value="DPBB_1"/>
    <property type="match status" value="1"/>
</dbReference>
<sequence precursor="true">MGNHQPARARLRERLAEKRSLLVVTATGAALIAAGTAGAATVDTLTSDPGAASQQVAPPAAKTADSRLAPAASASSEPQQGQADTDQAERRHQQALEAATQSLSGTTRQEKADPEPAGASGSGGASGGADLGPTGQGGSCEASMYSEPQPTASGERFDPSAMTAAHKTLPMDTMVEVTNPDNGTSVTVRINDRGPYIAGRCLDLSTASFEQIASASAGVVDVRWQVLS</sequence>